<gene>
    <name evidence="7" type="ORF">E4O86_17825</name>
</gene>
<dbReference type="GO" id="GO:0016491">
    <property type="term" value="F:oxidoreductase activity"/>
    <property type="evidence" value="ECO:0007669"/>
    <property type="project" value="UniProtKB-UniRule"/>
</dbReference>
<evidence type="ECO:0000256" key="5">
    <source>
        <dbReference type="PIRNR" id="PIRNR005426"/>
    </source>
</evidence>
<evidence type="ECO:0000313" key="8">
    <source>
        <dbReference type="Proteomes" id="UP000773614"/>
    </source>
</evidence>
<dbReference type="EMBL" id="SPKJ01000081">
    <property type="protein sequence ID" value="MYZ49572.1"/>
    <property type="molecule type" value="Genomic_DNA"/>
</dbReference>
<sequence>MIRPEEALADVLERRFGEAFAIPEGLAGLETLARMAGRGSVRRFEARPVDPALLRLLCACALAAPTKSDLQQRDIVIVSDPALRAAVEGLLVQSPWAATAPVFLVFCANGRRLPAISELRGKPFPNDHFDLLFNAIGDAAIALAAFTAAAEAAGLGCCPISELRNHAAAIGDLLGLPDRVIPFAGLCLGWPAEEAGISPRLPLAVTVHENRYREDALAEALAAYDSRRSAVAPYPRPIRDRKWGAVPDYGWSEHKARQYAEPQRTDFGAYVRRKGFSVE</sequence>
<keyword evidence="2 5" id="KW-0285">Flavoprotein</keyword>
<dbReference type="InterPro" id="IPR000415">
    <property type="entry name" value="Nitroreductase-like"/>
</dbReference>
<dbReference type="Proteomes" id="UP000773614">
    <property type="component" value="Unassembled WGS sequence"/>
</dbReference>
<dbReference type="AlphaFoldDB" id="A0A964T912"/>
<keyword evidence="5" id="KW-0521">NADP</keyword>
<evidence type="ECO:0000313" key="7">
    <source>
        <dbReference type="EMBL" id="MYZ49572.1"/>
    </source>
</evidence>
<dbReference type="RefSeq" id="WP_161141911.1">
    <property type="nucleotide sequence ID" value="NZ_SPKJ01000081.1"/>
</dbReference>
<evidence type="ECO:0000256" key="1">
    <source>
        <dbReference type="ARBA" id="ARBA00008366"/>
    </source>
</evidence>
<protein>
    <submittedName>
        <fullName evidence="7">NADPH-dependent oxidoreductase</fullName>
    </submittedName>
</protein>
<dbReference type="InterPro" id="IPR029479">
    <property type="entry name" value="Nitroreductase"/>
</dbReference>
<comment type="similarity">
    <text evidence="1 5">Belongs to the flavin oxidoreductase frp family.</text>
</comment>
<dbReference type="PANTHER" id="PTHR43425:SF2">
    <property type="entry name" value="OXYGEN-INSENSITIVE NADPH NITROREDUCTASE"/>
    <property type="match status" value="1"/>
</dbReference>
<name>A0A964T912_9HYPH</name>
<dbReference type="PIRSF" id="PIRSF005426">
    <property type="entry name" value="Frp"/>
    <property type="match status" value="1"/>
</dbReference>
<evidence type="ECO:0000256" key="3">
    <source>
        <dbReference type="ARBA" id="ARBA00022643"/>
    </source>
</evidence>
<comment type="caution">
    <text evidence="7">The sequence shown here is derived from an EMBL/GenBank/DDBJ whole genome shotgun (WGS) entry which is preliminary data.</text>
</comment>
<dbReference type="Gene3D" id="3.40.109.10">
    <property type="entry name" value="NADH Oxidase"/>
    <property type="match status" value="1"/>
</dbReference>
<reference evidence="7" key="1">
    <citation type="submission" date="2019-03" db="EMBL/GenBank/DDBJ databases">
        <title>Afifella sp. nov., isolated from activated sludge.</title>
        <authorList>
            <person name="Li Q."/>
            <person name="Liu Y."/>
        </authorList>
    </citation>
    <scope>NUCLEOTIDE SEQUENCE</scope>
    <source>
        <strain evidence="7">L72</strain>
    </source>
</reference>
<organism evidence="7 8">
    <name type="scientific">Propylenella binzhouense</name>
    <dbReference type="NCBI Taxonomy" id="2555902"/>
    <lineage>
        <taxon>Bacteria</taxon>
        <taxon>Pseudomonadati</taxon>
        <taxon>Pseudomonadota</taxon>
        <taxon>Alphaproteobacteria</taxon>
        <taxon>Hyphomicrobiales</taxon>
        <taxon>Propylenellaceae</taxon>
        <taxon>Propylenella</taxon>
    </lineage>
</organism>
<keyword evidence="3 5" id="KW-0288">FMN</keyword>
<dbReference type="OrthoDB" id="3181400at2"/>
<feature type="domain" description="Nitroreductase" evidence="6">
    <location>
        <begin position="36"/>
        <end position="190"/>
    </location>
</feature>
<keyword evidence="4 5" id="KW-0560">Oxidoreductase</keyword>
<keyword evidence="8" id="KW-1185">Reference proteome</keyword>
<dbReference type="SUPFAM" id="SSF55469">
    <property type="entry name" value="FMN-dependent nitroreductase-like"/>
    <property type="match status" value="1"/>
</dbReference>
<evidence type="ECO:0000259" key="6">
    <source>
        <dbReference type="Pfam" id="PF00881"/>
    </source>
</evidence>
<dbReference type="PANTHER" id="PTHR43425">
    <property type="entry name" value="OXYGEN-INSENSITIVE NADPH NITROREDUCTASE"/>
    <property type="match status" value="1"/>
</dbReference>
<accession>A0A964T912</accession>
<dbReference type="Pfam" id="PF00881">
    <property type="entry name" value="Nitroreductase"/>
    <property type="match status" value="1"/>
</dbReference>
<evidence type="ECO:0000256" key="2">
    <source>
        <dbReference type="ARBA" id="ARBA00022630"/>
    </source>
</evidence>
<evidence type="ECO:0000256" key="4">
    <source>
        <dbReference type="ARBA" id="ARBA00023002"/>
    </source>
</evidence>
<dbReference type="InterPro" id="IPR016446">
    <property type="entry name" value="Flavin_OxRdtase_Frp"/>
</dbReference>
<proteinExistence type="inferred from homology"/>